<name>A0A939FBU4_9ACTN</name>
<evidence type="ECO:0000256" key="3">
    <source>
        <dbReference type="ARBA" id="ARBA00022801"/>
    </source>
</evidence>
<sequence length="189" mass="20854">MYIGAIHGGSLLDNLAKLGPRPDEIDVVAFTHLHADHIGWACKEPPVFTRATFAVPKSEWENRHDLPPGAEATLEARMHLVTPGEEVFPGVQALALPGHTEGHTGFAITSRGERLLAFGDALHSPLQVRHPEWFTVPDTDPSQSERHRRRLIAELQRPDTRGFGIHFADVVFGRVVPDPQGEGADWHPV</sequence>
<protein>
    <submittedName>
        <fullName evidence="6">MBL fold metallo-hydrolase</fullName>
    </submittedName>
</protein>
<dbReference type="EMBL" id="JAFLRJ010000270">
    <property type="protein sequence ID" value="MBO0515274.1"/>
    <property type="molecule type" value="Genomic_DNA"/>
</dbReference>
<dbReference type="AlphaFoldDB" id="A0A939FBU4"/>
<dbReference type="InterPro" id="IPR001279">
    <property type="entry name" value="Metallo-B-lactamas"/>
</dbReference>
<reference evidence="6" key="1">
    <citation type="submission" date="2021-03" db="EMBL/GenBank/DDBJ databases">
        <title>Streptomyces poriferae sp. nov., a novel marine sponge-derived Actinobacteria species with anti-MRSA activity.</title>
        <authorList>
            <person name="Sandoval-Powers M."/>
            <person name="Kralova S."/>
            <person name="Nguyen G.-S."/>
            <person name="Fawwal D."/>
            <person name="Degnes K."/>
            <person name="Klinkenberg G."/>
            <person name="Sletta H."/>
            <person name="Wentzel A."/>
            <person name="Liles M.R."/>
        </authorList>
    </citation>
    <scope>NUCLEOTIDE SEQUENCE</scope>
    <source>
        <strain evidence="6">DSM 41794</strain>
    </source>
</reference>
<comment type="similarity">
    <text evidence="1">Belongs to the metallo-beta-lactamase superfamily.</text>
</comment>
<keyword evidence="4" id="KW-0862">Zinc</keyword>
<evidence type="ECO:0000256" key="4">
    <source>
        <dbReference type="ARBA" id="ARBA00022833"/>
    </source>
</evidence>
<dbReference type="InterPro" id="IPR036866">
    <property type="entry name" value="RibonucZ/Hydroxyglut_hydro"/>
</dbReference>
<dbReference type="Gene3D" id="3.60.15.10">
    <property type="entry name" value="Ribonuclease Z/Hydroxyacylglutathione hydrolase-like"/>
    <property type="match status" value="1"/>
</dbReference>
<dbReference type="InterPro" id="IPR051013">
    <property type="entry name" value="MBL_superfamily_lactonases"/>
</dbReference>
<evidence type="ECO:0000256" key="1">
    <source>
        <dbReference type="ARBA" id="ARBA00007749"/>
    </source>
</evidence>
<evidence type="ECO:0000313" key="6">
    <source>
        <dbReference type="EMBL" id="MBO0515274.1"/>
    </source>
</evidence>
<proteinExistence type="inferred from homology"/>
<keyword evidence="3" id="KW-0378">Hydrolase</keyword>
<dbReference type="RefSeq" id="WP_206965948.1">
    <property type="nucleotide sequence ID" value="NZ_JAFLRJ010000270.1"/>
</dbReference>
<organism evidence="6 7">
    <name type="scientific">Streptomyces beijiangensis</name>
    <dbReference type="NCBI Taxonomy" id="163361"/>
    <lineage>
        <taxon>Bacteria</taxon>
        <taxon>Bacillati</taxon>
        <taxon>Actinomycetota</taxon>
        <taxon>Actinomycetes</taxon>
        <taxon>Kitasatosporales</taxon>
        <taxon>Streptomycetaceae</taxon>
        <taxon>Streptomyces</taxon>
    </lineage>
</organism>
<dbReference type="GO" id="GO:0016787">
    <property type="term" value="F:hydrolase activity"/>
    <property type="evidence" value="ECO:0007669"/>
    <property type="project" value="UniProtKB-KW"/>
</dbReference>
<keyword evidence="7" id="KW-1185">Reference proteome</keyword>
<gene>
    <name evidence="6" type="ORF">J0695_26290</name>
</gene>
<accession>A0A939FBU4</accession>
<dbReference type="GO" id="GO:0046872">
    <property type="term" value="F:metal ion binding"/>
    <property type="evidence" value="ECO:0007669"/>
    <property type="project" value="UniProtKB-KW"/>
</dbReference>
<dbReference type="PANTHER" id="PTHR42978">
    <property type="entry name" value="QUORUM-QUENCHING LACTONASE YTNP-RELATED-RELATED"/>
    <property type="match status" value="1"/>
</dbReference>
<comment type="caution">
    <text evidence="6">The sequence shown here is derived from an EMBL/GenBank/DDBJ whole genome shotgun (WGS) entry which is preliminary data.</text>
</comment>
<dbReference type="SMART" id="SM00849">
    <property type="entry name" value="Lactamase_B"/>
    <property type="match status" value="1"/>
</dbReference>
<dbReference type="SUPFAM" id="SSF56281">
    <property type="entry name" value="Metallo-hydrolase/oxidoreductase"/>
    <property type="match status" value="1"/>
</dbReference>
<dbReference type="PANTHER" id="PTHR42978:SF6">
    <property type="entry name" value="QUORUM-QUENCHING LACTONASE YTNP-RELATED"/>
    <property type="match status" value="1"/>
</dbReference>
<dbReference type="Proteomes" id="UP000664167">
    <property type="component" value="Unassembled WGS sequence"/>
</dbReference>
<evidence type="ECO:0000313" key="7">
    <source>
        <dbReference type="Proteomes" id="UP000664167"/>
    </source>
</evidence>
<evidence type="ECO:0000259" key="5">
    <source>
        <dbReference type="SMART" id="SM00849"/>
    </source>
</evidence>
<keyword evidence="2" id="KW-0479">Metal-binding</keyword>
<evidence type="ECO:0000256" key="2">
    <source>
        <dbReference type="ARBA" id="ARBA00022723"/>
    </source>
</evidence>
<dbReference type="Pfam" id="PF00753">
    <property type="entry name" value="Lactamase_B"/>
    <property type="match status" value="1"/>
</dbReference>
<feature type="domain" description="Metallo-beta-lactamase" evidence="5">
    <location>
        <begin position="1"/>
        <end position="166"/>
    </location>
</feature>